<dbReference type="NCBIfam" id="TIGR01375">
    <property type="entry name" value="soxG"/>
    <property type="match status" value="1"/>
</dbReference>
<proteinExistence type="predicted"/>
<dbReference type="GO" id="GO:1901053">
    <property type="term" value="P:sarcosine catabolic process"/>
    <property type="evidence" value="ECO:0007669"/>
    <property type="project" value="InterPro"/>
</dbReference>
<dbReference type="InterPro" id="IPR027266">
    <property type="entry name" value="TrmE/GcvT-like"/>
</dbReference>
<protein>
    <submittedName>
        <fullName evidence="1">Sarcosine oxidase subunit gamma</fullName>
    </submittedName>
</protein>
<evidence type="ECO:0000313" key="2">
    <source>
        <dbReference type="Proteomes" id="UP000075787"/>
    </source>
</evidence>
<organism evidence="1 2">
    <name type="scientific">Tistrella mobilis</name>
    <dbReference type="NCBI Taxonomy" id="171437"/>
    <lineage>
        <taxon>Bacteria</taxon>
        <taxon>Pseudomonadati</taxon>
        <taxon>Pseudomonadota</taxon>
        <taxon>Alphaproteobacteria</taxon>
        <taxon>Geminicoccales</taxon>
        <taxon>Geminicoccaceae</taxon>
        <taxon>Tistrella</taxon>
    </lineage>
</organism>
<evidence type="ECO:0000313" key="1">
    <source>
        <dbReference type="EMBL" id="KYO51391.1"/>
    </source>
</evidence>
<name>A0A162KIW7_9PROT</name>
<dbReference type="Proteomes" id="UP000075787">
    <property type="component" value="Unassembled WGS sequence"/>
</dbReference>
<dbReference type="InterPro" id="IPR006280">
    <property type="entry name" value="SoxG_het"/>
</dbReference>
<dbReference type="EMBL" id="LPZR01000174">
    <property type="protein sequence ID" value="KYO51391.1"/>
    <property type="molecule type" value="Genomic_DNA"/>
</dbReference>
<dbReference type="Gene3D" id="3.30.70.1520">
    <property type="entry name" value="Heterotetrameric sarcosine oxidase"/>
    <property type="match status" value="1"/>
</dbReference>
<dbReference type="OrthoDB" id="9814782at2"/>
<dbReference type="GeneID" id="97239764"/>
<dbReference type="AlphaFoldDB" id="A0A162KIW7"/>
<reference evidence="1 2" key="1">
    <citation type="submission" date="2015-12" db="EMBL/GenBank/DDBJ databases">
        <title>Genome sequence of Tistrella mobilis MCCC 1A02139.</title>
        <authorList>
            <person name="Lu L."/>
            <person name="Lai Q."/>
            <person name="Shao Z."/>
            <person name="Qian P."/>
        </authorList>
    </citation>
    <scope>NUCLEOTIDE SEQUENCE [LARGE SCALE GENOMIC DNA]</scope>
    <source>
        <strain evidence="1 2">MCCC 1A02139</strain>
    </source>
</reference>
<dbReference type="GO" id="GO:0008115">
    <property type="term" value="F:sarcosine oxidase activity"/>
    <property type="evidence" value="ECO:0007669"/>
    <property type="project" value="InterPro"/>
</dbReference>
<sequence>MTTSDPTFEPGPIARSSAVRVTLLAPVARFSLRARAADLPALGQALGLDLPQTIGDRARAGTTGVLCLGPDEWHILAAETDAAGLASACAAIYDAAPHSLTDISDREVTVLIEGPAASELLTLGCPRDIDRIAPGRGCRTVIDGVTVLLRRDAPDRFRLDIWRSFAPHVIDLLRTGCAELSIGS</sequence>
<gene>
    <name evidence="1" type="ORF">AUP44_09085</name>
</gene>
<dbReference type="SUPFAM" id="SSF103025">
    <property type="entry name" value="Folate-binding domain"/>
    <property type="match status" value="1"/>
</dbReference>
<comment type="caution">
    <text evidence="1">The sequence shown here is derived from an EMBL/GenBank/DDBJ whole genome shotgun (WGS) entry which is preliminary data.</text>
</comment>
<dbReference type="Gene3D" id="3.30.1360.120">
    <property type="entry name" value="Probable tRNA modification gtpase trme, domain 1"/>
    <property type="match status" value="1"/>
</dbReference>
<accession>A0A162KIW7</accession>
<dbReference type="RefSeq" id="WP_062766306.1">
    <property type="nucleotide sequence ID" value="NZ_CP121043.1"/>
</dbReference>